<keyword evidence="4" id="KW-1185">Reference proteome</keyword>
<keyword evidence="1" id="KW-1133">Transmembrane helix</keyword>
<reference evidence="3" key="1">
    <citation type="submission" date="2014-09" db="EMBL/GenBank/DDBJ databases">
        <title>Genome sequence of the luminous mushroom Mycena chlorophos for searching fungal bioluminescence genes.</title>
        <authorList>
            <person name="Tanaka Y."/>
            <person name="Kasuga D."/>
            <person name="Oba Y."/>
            <person name="Hase S."/>
            <person name="Sato K."/>
            <person name="Oba Y."/>
            <person name="Sakakibara Y."/>
        </authorList>
    </citation>
    <scope>NUCLEOTIDE SEQUENCE</scope>
</reference>
<sequence length="214" mass="23548">MMNPILMSVLAFMIFLLIPSPSPAFPSMQWAYVFVFPVTFYLLFATVPHPHANARTGRRRLASSWRDFRPVAKAPARWMSMDAPAVTNVYCVQLPPLGAAGAKQHRTTNAGSGHNSFGIQLTFPTRALRAQHVGRAGWQRIPDVEVRRLSDCGLFLKTHRKRQSGLSSDHVSEVQNGGLVDMPVHFVDDAAHTEAAAISPGDAVILPTHAECRL</sequence>
<evidence type="ECO:0000256" key="1">
    <source>
        <dbReference type="SAM" id="Phobius"/>
    </source>
</evidence>
<feature type="transmembrane region" description="Helical" evidence="1">
    <location>
        <begin position="34"/>
        <end position="52"/>
    </location>
</feature>
<feature type="chain" id="PRO_5046729957" evidence="2">
    <location>
        <begin position="25"/>
        <end position="214"/>
    </location>
</feature>
<keyword evidence="1" id="KW-0812">Transmembrane</keyword>
<name>A0ABQ0LME9_MYCCL</name>
<keyword evidence="2" id="KW-0732">Signal</keyword>
<evidence type="ECO:0000313" key="4">
    <source>
        <dbReference type="Proteomes" id="UP000815677"/>
    </source>
</evidence>
<dbReference type="EMBL" id="DF847354">
    <property type="protein sequence ID" value="GAT51759.1"/>
    <property type="molecule type" value="Genomic_DNA"/>
</dbReference>
<dbReference type="Proteomes" id="UP000815677">
    <property type="component" value="Unassembled WGS sequence"/>
</dbReference>
<gene>
    <name evidence="3" type="ORF">MCHLO_08873</name>
</gene>
<evidence type="ECO:0000256" key="2">
    <source>
        <dbReference type="SAM" id="SignalP"/>
    </source>
</evidence>
<protein>
    <submittedName>
        <fullName evidence="3">Uncharacterized protein</fullName>
    </submittedName>
</protein>
<proteinExistence type="predicted"/>
<organism evidence="3 4">
    <name type="scientific">Mycena chlorophos</name>
    <name type="common">Agaric fungus</name>
    <name type="synonym">Agaricus chlorophos</name>
    <dbReference type="NCBI Taxonomy" id="658473"/>
    <lineage>
        <taxon>Eukaryota</taxon>
        <taxon>Fungi</taxon>
        <taxon>Dikarya</taxon>
        <taxon>Basidiomycota</taxon>
        <taxon>Agaricomycotina</taxon>
        <taxon>Agaricomycetes</taxon>
        <taxon>Agaricomycetidae</taxon>
        <taxon>Agaricales</taxon>
        <taxon>Marasmiineae</taxon>
        <taxon>Mycenaceae</taxon>
        <taxon>Mycena</taxon>
    </lineage>
</organism>
<keyword evidence="1" id="KW-0472">Membrane</keyword>
<accession>A0ABQ0LME9</accession>
<evidence type="ECO:0000313" key="3">
    <source>
        <dbReference type="EMBL" id="GAT51759.1"/>
    </source>
</evidence>
<feature type="signal peptide" evidence="2">
    <location>
        <begin position="1"/>
        <end position="24"/>
    </location>
</feature>